<organism evidence="2 3">
    <name type="scientific">Desulfuromonas thiophila</name>
    <dbReference type="NCBI Taxonomy" id="57664"/>
    <lineage>
        <taxon>Bacteria</taxon>
        <taxon>Pseudomonadati</taxon>
        <taxon>Thermodesulfobacteriota</taxon>
        <taxon>Desulfuromonadia</taxon>
        <taxon>Desulfuromonadales</taxon>
        <taxon>Desulfuromonadaceae</taxon>
        <taxon>Desulfuromonas</taxon>
    </lineage>
</organism>
<dbReference type="Pfam" id="PF09991">
    <property type="entry name" value="DUF2232"/>
    <property type="match status" value="1"/>
</dbReference>
<sequence length="319" mass="34612">MTVDASNSLASPPARDLSLPVFVLLACALVLLARCVGPLAAPAHLLMPLPLLLAGLRQGLRAAAAVSLLAMALQIALSGLPAMLFYLAAYGGPTLLLVVLLRQGRRWPQATLGAVLLSLAGLAGLLLLAAGPDLGRVDQLVGDYVTQQAELVRQLYQQAELSADQRLELLQVVDQAAYFFRQTFPAIAVVGLGLIYLISLSLALTWRVQTLLLHGPLFTRLRVAESLIWLLILAGFALLLPQPQIKRLALNLLVVLLPLYFLQGLAIISHYLQKKGFSLVSRAFVYTLVVVFNPLPLLVTAMGVFDLWFDFRKPRVKTS</sequence>
<feature type="transmembrane region" description="Helical" evidence="1">
    <location>
        <begin position="83"/>
        <end position="101"/>
    </location>
</feature>
<dbReference type="STRING" id="57664.SAMN05661003_102204"/>
<gene>
    <name evidence="2" type="ORF">SAMN05661003_102204</name>
</gene>
<evidence type="ECO:0000313" key="3">
    <source>
        <dbReference type="Proteomes" id="UP000243205"/>
    </source>
</evidence>
<keyword evidence="1" id="KW-1133">Transmembrane helix</keyword>
<proteinExistence type="predicted"/>
<name>A0A1G6YX41_9BACT</name>
<feature type="transmembrane region" description="Helical" evidence="1">
    <location>
        <begin position="284"/>
        <end position="309"/>
    </location>
</feature>
<dbReference type="RefSeq" id="WP_092076238.1">
    <property type="nucleotide sequence ID" value="NZ_FNAQ01000002.1"/>
</dbReference>
<keyword evidence="1" id="KW-0472">Membrane</keyword>
<keyword evidence="3" id="KW-1185">Reference proteome</keyword>
<accession>A0A1G6YX41</accession>
<evidence type="ECO:0000256" key="1">
    <source>
        <dbReference type="SAM" id="Phobius"/>
    </source>
</evidence>
<feature type="transmembrane region" description="Helical" evidence="1">
    <location>
        <begin position="248"/>
        <end position="272"/>
    </location>
</feature>
<dbReference type="PANTHER" id="PTHR41324:SF1">
    <property type="entry name" value="DUF2232 DOMAIN-CONTAINING PROTEIN"/>
    <property type="match status" value="1"/>
</dbReference>
<dbReference type="OrthoDB" id="12714at2"/>
<dbReference type="AlphaFoldDB" id="A0A1G6YX41"/>
<evidence type="ECO:0000313" key="2">
    <source>
        <dbReference type="EMBL" id="SDD94832.1"/>
    </source>
</evidence>
<dbReference type="EMBL" id="FNAQ01000002">
    <property type="protein sequence ID" value="SDD94832.1"/>
    <property type="molecule type" value="Genomic_DNA"/>
</dbReference>
<feature type="transmembrane region" description="Helical" evidence="1">
    <location>
        <begin position="184"/>
        <end position="206"/>
    </location>
</feature>
<feature type="transmembrane region" description="Helical" evidence="1">
    <location>
        <begin position="113"/>
        <end position="131"/>
    </location>
</feature>
<feature type="transmembrane region" description="Helical" evidence="1">
    <location>
        <begin position="226"/>
        <end position="242"/>
    </location>
</feature>
<dbReference type="PANTHER" id="PTHR41324">
    <property type="entry name" value="MEMBRANE PROTEIN-RELATED"/>
    <property type="match status" value="1"/>
</dbReference>
<protein>
    <submittedName>
        <fullName evidence="2">Uncharacterized conserved protein YybS, DUF2232 family</fullName>
    </submittedName>
</protein>
<dbReference type="InterPro" id="IPR018710">
    <property type="entry name" value="DUF2232"/>
</dbReference>
<dbReference type="Proteomes" id="UP000243205">
    <property type="component" value="Unassembled WGS sequence"/>
</dbReference>
<feature type="transmembrane region" description="Helical" evidence="1">
    <location>
        <begin position="20"/>
        <end position="47"/>
    </location>
</feature>
<keyword evidence="1" id="KW-0812">Transmembrane</keyword>
<reference evidence="3" key="1">
    <citation type="submission" date="2016-10" db="EMBL/GenBank/DDBJ databases">
        <authorList>
            <person name="Varghese N."/>
            <person name="Submissions S."/>
        </authorList>
    </citation>
    <scope>NUCLEOTIDE SEQUENCE [LARGE SCALE GENOMIC DNA]</scope>
    <source>
        <strain evidence="3">DSM 8987</strain>
    </source>
</reference>